<keyword evidence="8" id="KW-0131">Cell cycle</keyword>
<feature type="region of interest" description="Disordered" evidence="10">
    <location>
        <begin position="106"/>
        <end position="310"/>
    </location>
</feature>
<evidence type="ECO:0000256" key="2">
    <source>
        <dbReference type="ARBA" id="ARBA00004584"/>
    </source>
</evidence>
<dbReference type="GO" id="GO:0051301">
    <property type="term" value="P:cell division"/>
    <property type="evidence" value="ECO:0007669"/>
    <property type="project" value="UniProtKB-KW"/>
</dbReference>
<dbReference type="PANTHER" id="PTHR16040">
    <property type="entry name" value="AUSTRALIN, ISOFORM A-RELATED"/>
    <property type="match status" value="1"/>
</dbReference>
<evidence type="ECO:0000256" key="6">
    <source>
        <dbReference type="ARBA" id="ARBA00022776"/>
    </source>
</evidence>
<keyword evidence="6" id="KW-0498">Mitosis</keyword>
<keyword evidence="5" id="KW-0132">Cell division</keyword>
<comment type="subcellular location">
    <subcellularLocation>
        <location evidence="2">Chromosome</location>
        <location evidence="2">Centromere</location>
    </subcellularLocation>
    <subcellularLocation>
        <location evidence="1">Nucleus</location>
    </subcellularLocation>
</comment>
<name>A0A1E3KB68_9TREE</name>
<feature type="compositionally biased region" description="Polar residues" evidence="10">
    <location>
        <begin position="155"/>
        <end position="196"/>
    </location>
</feature>
<dbReference type="GO" id="GO:0000775">
    <property type="term" value="C:chromosome, centromeric region"/>
    <property type="evidence" value="ECO:0007669"/>
    <property type="project" value="UniProtKB-SubCell"/>
</dbReference>
<evidence type="ECO:0000313" key="12">
    <source>
        <dbReference type="EMBL" id="ODO10083.1"/>
    </source>
</evidence>
<feature type="compositionally biased region" description="Low complexity" evidence="10">
    <location>
        <begin position="1"/>
        <end position="17"/>
    </location>
</feature>
<keyword evidence="4" id="KW-0158">Chromosome</keyword>
<evidence type="ECO:0000256" key="9">
    <source>
        <dbReference type="ARBA" id="ARBA00023328"/>
    </source>
</evidence>
<evidence type="ECO:0000256" key="1">
    <source>
        <dbReference type="ARBA" id="ARBA00004123"/>
    </source>
</evidence>
<dbReference type="AlphaFoldDB" id="A0A1E3KB68"/>
<dbReference type="PANTHER" id="PTHR16040:SF7">
    <property type="entry name" value="AUSTRALIN, ISOFORM A-RELATED"/>
    <property type="match status" value="1"/>
</dbReference>
<evidence type="ECO:0000256" key="5">
    <source>
        <dbReference type="ARBA" id="ARBA00022618"/>
    </source>
</evidence>
<sequence length="374" mass="41227">MASKTARVAQTAAAVTTPPKRTKSAFSEGEKQALLQNFDLEVQDKVTYFRSMLAQTLASFHMREETEILAIPRDLRGLTLRELEDKWGGGWAGTLHRIKTERFEVEQKKREEQEEKDRDEVVKGKRKRNATASSRGNSPTRSTKNRKSARREAPTSASRTPASHGASSTTRGKTTASKRSTRAQPLSASKATSSLPQDHVFNPTLPPTPYRSQPSPLSHSSHPSRARARSNASESGSSSGESTEQDESDDDDLPDPEAIEARLLAKERSPGSKSKSKKKRAPSLIFRQSLGPGAIAPKTPGPSRMVEDSDEPLATIELSDGRTISFNPFSLTPGRVEMELEEGGVSKEEKVRVQNQVHTEVLKCLQARMEKWKV</sequence>
<evidence type="ECO:0000313" key="13">
    <source>
        <dbReference type="Proteomes" id="UP000095149"/>
    </source>
</evidence>
<feature type="compositionally biased region" description="Basic and acidic residues" evidence="10">
    <location>
        <begin position="106"/>
        <end position="123"/>
    </location>
</feature>
<reference evidence="12 13" key="1">
    <citation type="submission" date="2016-06" db="EMBL/GenBank/DDBJ databases">
        <title>Evolution of pathogenesis and genome organization in the Tremellales.</title>
        <authorList>
            <person name="Cuomo C."/>
            <person name="Litvintseva A."/>
            <person name="Heitman J."/>
            <person name="Chen Y."/>
            <person name="Sun S."/>
            <person name="Springer D."/>
            <person name="Dromer F."/>
            <person name="Young S."/>
            <person name="Zeng Q."/>
            <person name="Chapman S."/>
            <person name="Gujja S."/>
            <person name="Saif S."/>
            <person name="Birren B."/>
        </authorList>
    </citation>
    <scope>NUCLEOTIDE SEQUENCE [LARGE SCALE GENOMIC DNA]</scope>
    <source>
        <strain evidence="12 13">CBS 6273</strain>
    </source>
</reference>
<evidence type="ECO:0000256" key="8">
    <source>
        <dbReference type="ARBA" id="ARBA00023306"/>
    </source>
</evidence>
<organism evidence="12 13">
    <name type="scientific">Cryptococcus amylolentus CBS 6273</name>
    <dbReference type="NCBI Taxonomy" id="1296118"/>
    <lineage>
        <taxon>Eukaryota</taxon>
        <taxon>Fungi</taxon>
        <taxon>Dikarya</taxon>
        <taxon>Basidiomycota</taxon>
        <taxon>Agaricomycotina</taxon>
        <taxon>Tremellomycetes</taxon>
        <taxon>Tremellales</taxon>
        <taxon>Cryptococcaceae</taxon>
        <taxon>Cryptococcus</taxon>
    </lineage>
</organism>
<dbReference type="Proteomes" id="UP000095149">
    <property type="component" value="Unassembled WGS sequence"/>
</dbReference>
<feature type="region of interest" description="Disordered" evidence="10">
    <location>
        <begin position="1"/>
        <end position="24"/>
    </location>
</feature>
<feature type="compositionally biased region" description="Acidic residues" evidence="10">
    <location>
        <begin position="243"/>
        <end position="258"/>
    </location>
</feature>
<keyword evidence="9" id="KW-0137">Centromere</keyword>
<gene>
    <name evidence="12" type="ORF">I350_02309</name>
</gene>
<dbReference type="GO" id="GO:0032133">
    <property type="term" value="C:chromosome passenger complex"/>
    <property type="evidence" value="ECO:0007669"/>
    <property type="project" value="TreeGrafter"/>
</dbReference>
<accession>A0A1E3KB68</accession>
<evidence type="ECO:0000256" key="3">
    <source>
        <dbReference type="ARBA" id="ARBA00009914"/>
    </source>
</evidence>
<dbReference type="InterPro" id="IPR018867">
    <property type="entry name" value="Cell_div_borealin"/>
</dbReference>
<comment type="caution">
    <text evidence="12">The sequence shown here is derived from an EMBL/GenBank/DDBJ whole genome shotgun (WGS) entry which is preliminary data.</text>
</comment>
<dbReference type="EMBL" id="MEKH01000003">
    <property type="protein sequence ID" value="ODO10083.1"/>
    <property type="molecule type" value="Genomic_DNA"/>
</dbReference>
<proteinExistence type="inferred from homology"/>
<dbReference type="InterPro" id="IPR018851">
    <property type="entry name" value="Borealin_N"/>
</dbReference>
<evidence type="ECO:0000259" key="11">
    <source>
        <dbReference type="Pfam" id="PF10444"/>
    </source>
</evidence>
<dbReference type="OrthoDB" id="2392550at2759"/>
<feature type="compositionally biased region" description="Low complexity" evidence="10">
    <location>
        <begin position="211"/>
        <end position="221"/>
    </location>
</feature>
<dbReference type="GO" id="GO:0000070">
    <property type="term" value="P:mitotic sister chromatid segregation"/>
    <property type="evidence" value="ECO:0007669"/>
    <property type="project" value="TreeGrafter"/>
</dbReference>
<comment type="similarity">
    <text evidence="3">Belongs to the borealin family.</text>
</comment>
<feature type="compositionally biased region" description="Basic and acidic residues" evidence="10">
    <location>
        <begin position="259"/>
        <end position="270"/>
    </location>
</feature>
<evidence type="ECO:0000256" key="4">
    <source>
        <dbReference type="ARBA" id="ARBA00022454"/>
    </source>
</evidence>
<feature type="compositionally biased region" description="Polar residues" evidence="10">
    <location>
        <begin position="130"/>
        <end position="142"/>
    </location>
</feature>
<evidence type="ECO:0000256" key="10">
    <source>
        <dbReference type="SAM" id="MobiDB-lite"/>
    </source>
</evidence>
<keyword evidence="7" id="KW-0539">Nucleus</keyword>
<dbReference type="Pfam" id="PF10444">
    <property type="entry name" value="Nbl1_Borealin_N"/>
    <property type="match status" value="1"/>
</dbReference>
<feature type="domain" description="Borealin N-terminal" evidence="11">
    <location>
        <begin position="30"/>
        <end position="86"/>
    </location>
</feature>
<protein>
    <recommendedName>
        <fullName evidence="11">Borealin N-terminal domain-containing protein</fullName>
    </recommendedName>
</protein>
<feature type="compositionally biased region" description="Low complexity" evidence="10">
    <location>
        <begin position="229"/>
        <end position="242"/>
    </location>
</feature>
<evidence type="ECO:0000256" key="7">
    <source>
        <dbReference type="ARBA" id="ARBA00023242"/>
    </source>
</evidence>
<dbReference type="GO" id="GO:0005634">
    <property type="term" value="C:nucleus"/>
    <property type="evidence" value="ECO:0007669"/>
    <property type="project" value="UniProtKB-SubCell"/>
</dbReference>
<dbReference type="GO" id="GO:0051233">
    <property type="term" value="C:spindle midzone"/>
    <property type="evidence" value="ECO:0007669"/>
    <property type="project" value="TreeGrafter"/>
</dbReference>